<dbReference type="InterPro" id="IPR005509">
    <property type="entry name" value="AfsA_hotdog_dom"/>
</dbReference>
<dbReference type="NCBIfam" id="NF041195">
    <property type="entry name" value="ScbA_BarX_GamBu"/>
    <property type="match status" value="1"/>
</dbReference>
<protein>
    <recommendedName>
        <fullName evidence="1">A-factor biosynthesis hotdog domain-containing protein</fullName>
    </recommendedName>
</protein>
<organism evidence="2 3">
    <name type="scientific">Streptomyces apricus</name>
    <dbReference type="NCBI Taxonomy" id="1828112"/>
    <lineage>
        <taxon>Bacteria</taxon>
        <taxon>Bacillati</taxon>
        <taxon>Actinomycetota</taxon>
        <taxon>Actinomycetes</taxon>
        <taxon>Kitasatosporales</taxon>
        <taxon>Streptomycetaceae</taxon>
        <taxon>Streptomyces</taxon>
    </lineage>
</organism>
<evidence type="ECO:0000313" key="2">
    <source>
        <dbReference type="EMBL" id="KAA0917828.1"/>
    </source>
</evidence>
<evidence type="ECO:0000259" key="1">
    <source>
        <dbReference type="Pfam" id="PF03756"/>
    </source>
</evidence>
<gene>
    <name evidence="2" type="ORF">FGF04_38035</name>
</gene>
<feature type="domain" description="A-factor biosynthesis hotdog" evidence="1">
    <location>
        <begin position="169"/>
        <end position="285"/>
    </location>
</feature>
<accession>A0A5A9ZKW5</accession>
<proteinExistence type="predicted"/>
<dbReference type="Proteomes" id="UP000324965">
    <property type="component" value="Unassembled WGS sequence"/>
</dbReference>
<keyword evidence="3" id="KW-1185">Reference proteome</keyword>
<dbReference type="InterPro" id="IPR047757">
    <property type="entry name" value="AfsA-like"/>
</dbReference>
<evidence type="ECO:0000313" key="3">
    <source>
        <dbReference type="Proteomes" id="UP000324965"/>
    </source>
</evidence>
<name>A0A5A9ZKW5_9ACTN</name>
<dbReference type="OrthoDB" id="7838374at2"/>
<dbReference type="AlphaFoldDB" id="A0A5A9ZKW5"/>
<dbReference type="Pfam" id="PF03756">
    <property type="entry name" value="AfsA"/>
    <property type="match status" value="2"/>
</dbReference>
<sequence length="292" mass="32121">MVHRAAVAEVLLTGWERRAEARFAVTAQWPRGHSFFTPVGGTHYDPLMVAETIRQVGSLLAHAEFDVPVGHQFLMHDLEIAVQPGQLVVEAVPASLDIEVTYPQVKQRRLQHAGARYEAVVRREGRVVARGSASYTCVSSQVYQRVRAGRLSLGRPAIRLTAPLSPQSVGRMSPTDVVLSPLGEADGWQLRVDTRHPILFDHPVDHIPGMMLLEAARQAATAVLNRSSLTRSSFLPTSLVSRFRRYAELDSPCTVQAHRLPADPGEHRVLVSGHQDGEPLFDVTVSACDLRG</sequence>
<dbReference type="GO" id="GO:0016740">
    <property type="term" value="F:transferase activity"/>
    <property type="evidence" value="ECO:0007669"/>
    <property type="project" value="InterPro"/>
</dbReference>
<feature type="domain" description="A-factor biosynthesis hotdog" evidence="1">
    <location>
        <begin position="1"/>
        <end position="137"/>
    </location>
</feature>
<reference evidence="2 3" key="1">
    <citation type="submission" date="2019-05" db="EMBL/GenBank/DDBJ databases">
        <authorList>
            <person name="Hariharan J."/>
            <person name="Choudoir M.J."/>
            <person name="Diebold P."/>
            <person name="Panke-Buisse K."/>
            <person name="Buckley D.H."/>
        </authorList>
    </citation>
    <scope>NUCLEOTIDE SEQUENCE [LARGE SCALE GENOMIC DNA]</scope>
    <source>
        <strain evidence="2 3">SUN51</strain>
    </source>
</reference>
<dbReference type="EMBL" id="VDFC01000109">
    <property type="protein sequence ID" value="KAA0917828.1"/>
    <property type="molecule type" value="Genomic_DNA"/>
</dbReference>
<comment type="caution">
    <text evidence="2">The sequence shown here is derived from an EMBL/GenBank/DDBJ whole genome shotgun (WGS) entry which is preliminary data.</text>
</comment>